<proteinExistence type="predicted"/>
<dbReference type="AlphaFoldDB" id="A0A3N1HTQ8"/>
<comment type="caution">
    <text evidence="2">The sequence shown here is derived from an EMBL/GenBank/DDBJ whole genome shotgun (WGS) entry which is preliminary data.</text>
</comment>
<keyword evidence="3" id="KW-1185">Reference proteome</keyword>
<reference evidence="2 3" key="1">
    <citation type="journal article" date="2015" name="Stand. Genomic Sci.">
        <title>Genomic Encyclopedia of Bacterial and Archaeal Type Strains, Phase III: the genomes of soil and plant-associated and newly described type strains.</title>
        <authorList>
            <person name="Whitman W.B."/>
            <person name="Woyke T."/>
            <person name="Klenk H.P."/>
            <person name="Zhou Y."/>
            <person name="Lilburn T.G."/>
            <person name="Beck B.J."/>
            <person name="De Vos P."/>
            <person name="Vandamme P."/>
            <person name="Eisen J.A."/>
            <person name="Garrity G."/>
            <person name="Hugenholtz P."/>
            <person name="Kyrpides N.C."/>
        </authorList>
    </citation>
    <scope>NUCLEOTIDE SEQUENCE [LARGE SCALE GENOMIC DNA]</scope>
    <source>
        <strain evidence="2 3">CECT 7306</strain>
    </source>
</reference>
<feature type="region of interest" description="Disordered" evidence="1">
    <location>
        <begin position="1"/>
        <end position="30"/>
    </location>
</feature>
<organism evidence="2 3">
    <name type="scientific">Pseudokineococcus lusitanus</name>
    <dbReference type="NCBI Taxonomy" id="763993"/>
    <lineage>
        <taxon>Bacteria</taxon>
        <taxon>Bacillati</taxon>
        <taxon>Actinomycetota</taxon>
        <taxon>Actinomycetes</taxon>
        <taxon>Kineosporiales</taxon>
        <taxon>Kineosporiaceae</taxon>
        <taxon>Pseudokineococcus</taxon>
    </lineage>
</organism>
<evidence type="ECO:0000256" key="1">
    <source>
        <dbReference type="SAM" id="MobiDB-lite"/>
    </source>
</evidence>
<dbReference type="Proteomes" id="UP000276232">
    <property type="component" value="Unassembled WGS sequence"/>
</dbReference>
<feature type="compositionally biased region" description="Acidic residues" evidence="1">
    <location>
        <begin position="78"/>
        <end position="94"/>
    </location>
</feature>
<sequence length="94" mass="9657">MASEPTTPPEGVDVVGQGDEDSTSGSDHVMDMLGEHVPLSLLMDLTAPKGPDSETILGDEGLPEDSWWALGGSADGEVASDEDAADDDAEGTTR</sequence>
<dbReference type="RefSeq" id="WP_123378582.1">
    <property type="nucleotide sequence ID" value="NZ_RJKN01000001.1"/>
</dbReference>
<evidence type="ECO:0000313" key="2">
    <source>
        <dbReference type="EMBL" id="ROP45913.1"/>
    </source>
</evidence>
<dbReference type="EMBL" id="RJKN01000001">
    <property type="protein sequence ID" value="ROP45913.1"/>
    <property type="molecule type" value="Genomic_DNA"/>
</dbReference>
<accession>A0A3N1HTQ8</accession>
<protein>
    <submittedName>
        <fullName evidence="2">Uncharacterized protein</fullName>
    </submittedName>
</protein>
<gene>
    <name evidence="2" type="ORF">EDC03_0527</name>
</gene>
<feature type="region of interest" description="Disordered" evidence="1">
    <location>
        <begin position="50"/>
        <end position="94"/>
    </location>
</feature>
<evidence type="ECO:0000313" key="3">
    <source>
        <dbReference type="Proteomes" id="UP000276232"/>
    </source>
</evidence>
<dbReference type="InParanoid" id="A0A3N1HTQ8"/>
<dbReference type="OrthoDB" id="4829696at2"/>
<name>A0A3N1HTQ8_9ACTN</name>